<keyword evidence="2" id="KW-1185">Reference proteome</keyword>
<accession>A0A1T5FWW5</accession>
<reference evidence="2" key="1">
    <citation type="submission" date="2017-02" db="EMBL/GenBank/DDBJ databases">
        <authorList>
            <person name="Varghese N."/>
            <person name="Submissions S."/>
        </authorList>
    </citation>
    <scope>NUCLEOTIDE SEQUENCE [LARGE SCALE GENOMIC DNA]</scope>
    <source>
        <strain evidence="2">DSM 22270</strain>
    </source>
</reference>
<proteinExistence type="predicted"/>
<sequence>MDSRRFTGKEGELISAEQALRITEPFQKREQEITLRGENYVKAEFFGIHTFNELMSIHGETCVGFRVYYGITEEEQTVADQKSAIGRGTKRPTSRLVLIPVDAYGNDLTTTARLGGMKDMPAKKEAMKGGPLCPNEC</sequence>
<gene>
    <name evidence="1" type="ORF">SAMN05660293_03538</name>
</gene>
<dbReference type="Proteomes" id="UP000190897">
    <property type="component" value="Unassembled WGS sequence"/>
</dbReference>
<evidence type="ECO:0000313" key="1">
    <source>
        <dbReference type="EMBL" id="SKC00669.1"/>
    </source>
</evidence>
<evidence type="ECO:0000313" key="2">
    <source>
        <dbReference type="Proteomes" id="UP000190897"/>
    </source>
</evidence>
<name>A0A1T5FWW5_9BACT</name>
<dbReference type="RefSeq" id="WP_082216039.1">
    <property type="nucleotide sequence ID" value="NZ_FUZA01000004.1"/>
</dbReference>
<dbReference type="EMBL" id="FUZA01000004">
    <property type="protein sequence ID" value="SKC00669.1"/>
    <property type="molecule type" value="Genomic_DNA"/>
</dbReference>
<organism evidence="1 2">
    <name type="scientific">Dyadobacter psychrophilus</name>
    <dbReference type="NCBI Taxonomy" id="651661"/>
    <lineage>
        <taxon>Bacteria</taxon>
        <taxon>Pseudomonadati</taxon>
        <taxon>Bacteroidota</taxon>
        <taxon>Cytophagia</taxon>
        <taxon>Cytophagales</taxon>
        <taxon>Spirosomataceae</taxon>
        <taxon>Dyadobacter</taxon>
    </lineage>
</organism>
<protein>
    <submittedName>
        <fullName evidence="1">Uncharacterized protein</fullName>
    </submittedName>
</protein>
<dbReference type="OrthoDB" id="661524at2"/>
<dbReference type="STRING" id="651661.SAMN05660293_03538"/>
<dbReference type="AlphaFoldDB" id="A0A1T5FWW5"/>